<keyword evidence="2" id="KW-1185">Reference proteome</keyword>
<accession>A0ABD2NRZ8</accession>
<proteinExistence type="predicted"/>
<evidence type="ECO:0000313" key="2">
    <source>
        <dbReference type="Proteomes" id="UP001516400"/>
    </source>
</evidence>
<dbReference type="AlphaFoldDB" id="A0ABD2NRZ8"/>
<comment type="caution">
    <text evidence="1">The sequence shown here is derived from an EMBL/GenBank/DDBJ whole genome shotgun (WGS) entry which is preliminary data.</text>
</comment>
<protein>
    <recommendedName>
        <fullName evidence="3">Reverse transcriptase</fullName>
    </recommendedName>
</protein>
<evidence type="ECO:0008006" key="3">
    <source>
        <dbReference type="Google" id="ProtNLM"/>
    </source>
</evidence>
<reference evidence="1 2" key="1">
    <citation type="journal article" date="2021" name="BMC Biol.">
        <title>Horizontally acquired antibacterial genes associated with adaptive radiation of ladybird beetles.</title>
        <authorList>
            <person name="Li H.S."/>
            <person name="Tang X.F."/>
            <person name="Huang Y.H."/>
            <person name="Xu Z.Y."/>
            <person name="Chen M.L."/>
            <person name="Du X.Y."/>
            <person name="Qiu B.Y."/>
            <person name="Chen P.T."/>
            <person name="Zhang W."/>
            <person name="Slipinski A."/>
            <person name="Escalona H.E."/>
            <person name="Waterhouse R.M."/>
            <person name="Zwick A."/>
            <person name="Pang H."/>
        </authorList>
    </citation>
    <scope>NUCLEOTIDE SEQUENCE [LARGE SCALE GENOMIC DNA]</scope>
    <source>
        <strain evidence="1">SYSU2018</strain>
    </source>
</reference>
<sequence length="132" mass="15391">VNGQLLNVDLDKPQAVVDFPRTSTVRKIRTFQDLKCCPISVRNFDLLFKLATDAWKIGLGALYRWILQRGKSYCVRPSLMAIKKFRTYVECFSDPFSRLGGWAHRLQEYNFEVEYRKVKAQYVLDALPSNTH</sequence>
<dbReference type="EMBL" id="JABFTP020000144">
    <property type="protein sequence ID" value="KAL3281506.1"/>
    <property type="molecule type" value="Genomic_DNA"/>
</dbReference>
<organism evidence="1 2">
    <name type="scientific">Cryptolaemus montrouzieri</name>
    <dbReference type="NCBI Taxonomy" id="559131"/>
    <lineage>
        <taxon>Eukaryota</taxon>
        <taxon>Metazoa</taxon>
        <taxon>Ecdysozoa</taxon>
        <taxon>Arthropoda</taxon>
        <taxon>Hexapoda</taxon>
        <taxon>Insecta</taxon>
        <taxon>Pterygota</taxon>
        <taxon>Neoptera</taxon>
        <taxon>Endopterygota</taxon>
        <taxon>Coleoptera</taxon>
        <taxon>Polyphaga</taxon>
        <taxon>Cucujiformia</taxon>
        <taxon>Coccinelloidea</taxon>
        <taxon>Coccinellidae</taxon>
        <taxon>Scymninae</taxon>
        <taxon>Scymnini</taxon>
        <taxon>Cryptolaemus</taxon>
    </lineage>
</organism>
<gene>
    <name evidence="1" type="ORF">HHI36_004713</name>
</gene>
<feature type="non-terminal residue" evidence="1">
    <location>
        <position position="132"/>
    </location>
</feature>
<name>A0ABD2NRZ8_9CUCU</name>
<evidence type="ECO:0000313" key="1">
    <source>
        <dbReference type="EMBL" id="KAL3281506.1"/>
    </source>
</evidence>
<dbReference type="Proteomes" id="UP001516400">
    <property type="component" value="Unassembled WGS sequence"/>
</dbReference>
<feature type="non-terminal residue" evidence="1">
    <location>
        <position position="1"/>
    </location>
</feature>